<dbReference type="PIRSF" id="PIRSF017434">
    <property type="entry name" value="Purine_5'-nucleotidase"/>
    <property type="match status" value="1"/>
</dbReference>
<keyword evidence="4 6" id="KW-0460">Magnesium</keyword>
<dbReference type="PANTHER" id="PTHR12103">
    <property type="entry name" value="5'-NUCLEOTIDASE DOMAIN-CONTAINING"/>
    <property type="match status" value="1"/>
</dbReference>
<reference evidence="7" key="2">
    <citation type="submission" date="2025-08" db="UniProtKB">
        <authorList>
            <consortium name="Ensembl"/>
        </authorList>
    </citation>
    <scope>IDENTIFICATION</scope>
</reference>
<dbReference type="Gene3D" id="3.40.50.1000">
    <property type="entry name" value="HAD superfamily/HAD-like"/>
    <property type="match status" value="2"/>
</dbReference>
<dbReference type="NCBIfam" id="TIGR02244">
    <property type="entry name" value="HAD-IG-Ncltidse"/>
    <property type="match status" value="1"/>
</dbReference>
<dbReference type="PANTHER" id="PTHR12103:SF18">
    <property type="entry name" value="5'-NUCLEOTIDASE DOMAIN-CONTAINING PROTEIN 4"/>
    <property type="match status" value="1"/>
</dbReference>
<dbReference type="InterPro" id="IPR008380">
    <property type="entry name" value="HAD-SF_hydro_IG_5-nucl"/>
</dbReference>
<reference evidence="7" key="3">
    <citation type="submission" date="2025-09" db="UniProtKB">
        <authorList>
            <consortium name="Ensembl"/>
        </authorList>
    </citation>
    <scope>IDENTIFICATION</scope>
</reference>
<dbReference type="GO" id="GO:0046037">
    <property type="term" value="P:GMP metabolic process"/>
    <property type="evidence" value="ECO:0007669"/>
    <property type="project" value="UniProtKB-ARBA"/>
</dbReference>
<keyword evidence="3" id="KW-0378">Hydrolase</keyword>
<keyword evidence="8" id="KW-1185">Reference proteome</keyword>
<dbReference type="Ensembl" id="ENSGACT00000038011.1">
    <property type="protein sequence ID" value="ENSGACP00000039641.1"/>
    <property type="gene ID" value="ENSGACG00000017246.2"/>
</dbReference>
<keyword evidence="2 6" id="KW-0479">Metal-binding</keyword>
<dbReference type="SUPFAM" id="SSF56784">
    <property type="entry name" value="HAD-like"/>
    <property type="match status" value="1"/>
</dbReference>
<evidence type="ECO:0000256" key="4">
    <source>
        <dbReference type="ARBA" id="ARBA00022842"/>
    </source>
</evidence>
<evidence type="ECO:0000313" key="7">
    <source>
        <dbReference type="Ensembl" id="ENSGACP00000039641.1"/>
    </source>
</evidence>
<evidence type="ECO:0000256" key="1">
    <source>
        <dbReference type="ARBA" id="ARBA00009589"/>
    </source>
</evidence>
<proteinExistence type="inferred from homology"/>
<feature type="binding site" evidence="6">
    <location>
        <position position="324"/>
    </location>
    <ligand>
        <name>Mg(2+)</name>
        <dbReference type="ChEBI" id="CHEBI:18420"/>
    </ligand>
</feature>
<comment type="similarity">
    <text evidence="1">Belongs to the 5'(3')-deoxyribonucleotidase family.</text>
</comment>
<dbReference type="InterPro" id="IPR036412">
    <property type="entry name" value="HAD-like_sf"/>
</dbReference>
<sequence length="397" mass="45888">MDSDPSVSPDAPKVKRTFDQMVFVNRSVTMEDIQCYGFDMDYTMAVYKSPDYESLGFEMIRDRMVSVGYPHELLRYTYDPSFPTRGLVIDTAFGNLLKVDSNGNILVCSHGFRFLKGVDVHLYYPNKFIQRDNTDRFHTLNTLFNLSETYFYSCLVDFFTRCNRYTNLLKGFQHGDLFMSYRSMFQDVRDTVDFIHDTVNFIHSPRQLLLFVGSDLPNLPVFLSRIKAVAKVFLATNSDYSYTEAGREKRSWRSFFDLIVVDTKKPLFFAEGTVLRQVDTDTGKLRIGTYTGDLHAGTVYSGGSSDLICDLLDVKGKDILYVGDHIFGDILKSKKRQGWRTFLVVPELTKELQVWDEKKGLFEELKLTLVHLLKQHLSITICQLYRNSIKHNTMFGH</sequence>
<organism evidence="7 8">
    <name type="scientific">Gasterosteus aculeatus aculeatus</name>
    <name type="common">three-spined stickleback</name>
    <dbReference type="NCBI Taxonomy" id="481459"/>
    <lineage>
        <taxon>Eukaryota</taxon>
        <taxon>Metazoa</taxon>
        <taxon>Chordata</taxon>
        <taxon>Craniata</taxon>
        <taxon>Vertebrata</taxon>
        <taxon>Euteleostomi</taxon>
        <taxon>Actinopterygii</taxon>
        <taxon>Neopterygii</taxon>
        <taxon>Teleostei</taxon>
        <taxon>Neoteleostei</taxon>
        <taxon>Acanthomorphata</taxon>
        <taxon>Eupercaria</taxon>
        <taxon>Perciformes</taxon>
        <taxon>Cottioidei</taxon>
        <taxon>Gasterosteales</taxon>
        <taxon>Gasterosteidae</taxon>
        <taxon>Gasterosteus</taxon>
    </lineage>
</organism>
<dbReference type="GO" id="GO:0008253">
    <property type="term" value="F:5'-nucleotidase activity"/>
    <property type="evidence" value="ECO:0007669"/>
    <property type="project" value="TreeGrafter"/>
</dbReference>
<reference evidence="7 8" key="1">
    <citation type="journal article" date="2021" name="G3 (Bethesda)">
        <title>Improved contiguity of the threespine stickleback genome using long-read sequencing.</title>
        <authorList>
            <person name="Nath S."/>
            <person name="Shaw D.E."/>
            <person name="White M.A."/>
        </authorList>
    </citation>
    <scope>NUCLEOTIDE SEQUENCE [LARGE SCALE GENOMIC DNA]</scope>
    <source>
        <strain evidence="7 8">Lake Benthic</strain>
    </source>
</reference>
<feature type="binding site" evidence="6">
    <location>
        <position position="39"/>
    </location>
    <ligand>
        <name>Mg(2+)</name>
        <dbReference type="ChEBI" id="CHEBI:18420"/>
    </ligand>
</feature>
<evidence type="ECO:0000256" key="2">
    <source>
        <dbReference type="ARBA" id="ARBA00022723"/>
    </source>
</evidence>
<dbReference type="GO" id="GO:0046872">
    <property type="term" value="F:metal ion binding"/>
    <property type="evidence" value="ECO:0007669"/>
    <property type="project" value="UniProtKB-KW"/>
</dbReference>
<evidence type="ECO:0000256" key="6">
    <source>
        <dbReference type="PIRSR" id="PIRSR017434-2"/>
    </source>
</evidence>
<dbReference type="InterPro" id="IPR023214">
    <property type="entry name" value="HAD_sf"/>
</dbReference>
<dbReference type="FunFam" id="3.40.50.1000:FF:000021">
    <property type="entry name" value="NT5C2 isoform 1"/>
    <property type="match status" value="1"/>
</dbReference>
<evidence type="ECO:0000256" key="5">
    <source>
        <dbReference type="PIRSR" id="PIRSR017434-1"/>
    </source>
</evidence>
<comment type="cofactor">
    <cofactor evidence="6">
        <name>Mg(2+)</name>
        <dbReference type="ChEBI" id="CHEBI:18420"/>
    </cofactor>
    <text evidence="6">Binds 1 Mg(2+) ion per subunit.</text>
</comment>
<feature type="binding site" evidence="6">
    <location>
        <position position="41"/>
    </location>
    <ligand>
        <name>GMP</name>
        <dbReference type="ChEBI" id="CHEBI:58115"/>
    </ligand>
</feature>
<protein>
    <submittedName>
        <fullName evidence="7">5'-nucleotidase, cytosolic II, like 1</fullName>
    </submittedName>
</protein>
<dbReference type="GeneTree" id="ENSGT00940000162631"/>
<feature type="active site" description="Proton donor" evidence="5">
    <location>
        <position position="41"/>
    </location>
</feature>
<feature type="active site" description="Nucleophile" evidence="5">
    <location>
        <position position="39"/>
    </location>
</feature>
<evidence type="ECO:0000313" key="8">
    <source>
        <dbReference type="Proteomes" id="UP000007635"/>
    </source>
</evidence>
<accession>A0AAQ4PP78</accession>
<dbReference type="Proteomes" id="UP000007635">
    <property type="component" value="Chromosome XIV"/>
</dbReference>
<dbReference type="InterPro" id="IPR016695">
    <property type="entry name" value="Pur_nucleotidase"/>
</dbReference>
<evidence type="ECO:0000256" key="3">
    <source>
        <dbReference type="ARBA" id="ARBA00022801"/>
    </source>
</evidence>
<name>A0AAQ4PP78_GASAC</name>
<dbReference type="Pfam" id="PF05761">
    <property type="entry name" value="5_nucleotid"/>
    <property type="match status" value="1"/>
</dbReference>
<dbReference type="AlphaFoldDB" id="A0AAQ4PP78"/>